<reference evidence="6 7" key="1">
    <citation type="journal article" date="2016" name="Mol. Biol. Evol.">
        <title>Comparative Genomics of Early-Diverging Mushroom-Forming Fungi Provides Insights into the Origins of Lignocellulose Decay Capabilities.</title>
        <authorList>
            <person name="Nagy L.G."/>
            <person name="Riley R."/>
            <person name="Tritt A."/>
            <person name="Adam C."/>
            <person name="Daum C."/>
            <person name="Floudas D."/>
            <person name="Sun H."/>
            <person name="Yadav J.S."/>
            <person name="Pangilinan J."/>
            <person name="Larsson K.H."/>
            <person name="Matsuura K."/>
            <person name="Barry K."/>
            <person name="Labutti K."/>
            <person name="Kuo R."/>
            <person name="Ohm R.A."/>
            <person name="Bhattacharya S.S."/>
            <person name="Shirouzu T."/>
            <person name="Yoshinaga Y."/>
            <person name="Martin F.M."/>
            <person name="Grigoriev I.V."/>
            <person name="Hibbett D.S."/>
        </authorList>
    </citation>
    <scope>NUCLEOTIDE SEQUENCE [LARGE SCALE GENOMIC DNA]</scope>
    <source>
        <strain evidence="6 7">HHB10207 ss-3</strain>
    </source>
</reference>
<dbReference type="GO" id="GO:0004930">
    <property type="term" value="F:G protein-coupled receptor activity"/>
    <property type="evidence" value="ECO:0007669"/>
    <property type="project" value="TreeGrafter"/>
</dbReference>
<feature type="transmembrane region" description="Helical" evidence="5">
    <location>
        <begin position="143"/>
        <end position="163"/>
    </location>
</feature>
<proteinExistence type="predicted"/>
<dbReference type="GO" id="GO:0007189">
    <property type="term" value="P:adenylate cyclase-activating G protein-coupled receptor signaling pathway"/>
    <property type="evidence" value="ECO:0007669"/>
    <property type="project" value="TreeGrafter"/>
</dbReference>
<evidence type="ECO:0000313" key="7">
    <source>
        <dbReference type="Proteomes" id="UP000076798"/>
    </source>
</evidence>
<dbReference type="AlphaFoldDB" id="A0A166BUE3"/>
<keyword evidence="4 5" id="KW-0472">Membrane</keyword>
<evidence type="ECO:0000256" key="4">
    <source>
        <dbReference type="ARBA" id="ARBA00023136"/>
    </source>
</evidence>
<feature type="transmembrane region" description="Helical" evidence="5">
    <location>
        <begin position="20"/>
        <end position="43"/>
    </location>
</feature>
<keyword evidence="7" id="KW-1185">Reference proteome</keyword>
<organism evidence="6 7">
    <name type="scientific">Sistotremastrum suecicum HHB10207 ss-3</name>
    <dbReference type="NCBI Taxonomy" id="1314776"/>
    <lineage>
        <taxon>Eukaryota</taxon>
        <taxon>Fungi</taxon>
        <taxon>Dikarya</taxon>
        <taxon>Basidiomycota</taxon>
        <taxon>Agaricomycotina</taxon>
        <taxon>Agaricomycetes</taxon>
        <taxon>Sistotremastrales</taxon>
        <taxon>Sistotremastraceae</taxon>
        <taxon>Sistotremastrum</taxon>
    </lineage>
</organism>
<dbReference type="Proteomes" id="UP000076798">
    <property type="component" value="Unassembled WGS sequence"/>
</dbReference>
<keyword evidence="2 5" id="KW-0812">Transmembrane</keyword>
<evidence type="ECO:0000256" key="2">
    <source>
        <dbReference type="ARBA" id="ARBA00022692"/>
    </source>
</evidence>
<dbReference type="EMBL" id="KV428099">
    <property type="protein sequence ID" value="KZT36757.1"/>
    <property type="molecule type" value="Genomic_DNA"/>
</dbReference>
<evidence type="ECO:0000256" key="3">
    <source>
        <dbReference type="ARBA" id="ARBA00022989"/>
    </source>
</evidence>
<dbReference type="OrthoDB" id="100006at2759"/>
<evidence type="ECO:0000256" key="1">
    <source>
        <dbReference type="ARBA" id="ARBA00004141"/>
    </source>
</evidence>
<comment type="subcellular location">
    <subcellularLocation>
        <location evidence="1">Membrane</location>
        <topology evidence="1">Multi-pass membrane protein</topology>
    </subcellularLocation>
</comment>
<dbReference type="STRING" id="1314776.A0A166BUE3"/>
<accession>A0A166BUE3</accession>
<evidence type="ECO:0000256" key="5">
    <source>
        <dbReference type="SAM" id="Phobius"/>
    </source>
</evidence>
<feature type="transmembrane region" description="Helical" evidence="5">
    <location>
        <begin position="110"/>
        <end position="131"/>
    </location>
</feature>
<dbReference type="PANTHER" id="PTHR23112:SF37">
    <property type="entry name" value="G PROTEIN-COUPLED RECEPTOR GPR1"/>
    <property type="match status" value="1"/>
</dbReference>
<sequence>MDSNSKSPAPVFTRAVCIGLWFSVAAAILSAVSVLGLLSYIFWQSVQNMSRRHLEDRRKRWCYHLQFFVVSLLFSDLLLSIGTGINAVWIHNKGVLEGPLCTTQAILRQTGQLGIALGTLAIAIITWGIIVKQWSTPPTHLSHFIVPGIWILSIILSPVQLAIPRQEPFFASTEYWCWISRSGGLQTAVAKYDLALTITRIDTDAPPGYRLQFSIWAGYGSPHSSK</sequence>
<gene>
    <name evidence="6" type="ORF">SISSUDRAFT_922504</name>
</gene>
<name>A0A166BUE3_9AGAM</name>
<keyword evidence="3 5" id="KW-1133">Transmembrane helix</keyword>
<dbReference type="PANTHER" id="PTHR23112">
    <property type="entry name" value="G PROTEIN-COUPLED RECEPTOR 157-RELATED"/>
    <property type="match status" value="1"/>
</dbReference>
<dbReference type="SUPFAM" id="SSF81321">
    <property type="entry name" value="Family A G protein-coupled receptor-like"/>
    <property type="match status" value="1"/>
</dbReference>
<evidence type="ECO:0008006" key="8">
    <source>
        <dbReference type="Google" id="ProtNLM"/>
    </source>
</evidence>
<dbReference type="GO" id="GO:0005886">
    <property type="term" value="C:plasma membrane"/>
    <property type="evidence" value="ECO:0007669"/>
    <property type="project" value="TreeGrafter"/>
</dbReference>
<dbReference type="Gene3D" id="1.20.1070.10">
    <property type="entry name" value="Rhodopsin 7-helix transmembrane proteins"/>
    <property type="match status" value="1"/>
</dbReference>
<protein>
    <recommendedName>
        <fullName evidence="8">Glucose receptor Git3 N-terminal domain-containing protein</fullName>
    </recommendedName>
</protein>
<feature type="transmembrane region" description="Helical" evidence="5">
    <location>
        <begin position="64"/>
        <end position="90"/>
    </location>
</feature>
<evidence type="ECO:0000313" key="6">
    <source>
        <dbReference type="EMBL" id="KZT36757.1"/>
    </source>
</evidence>